<keyword evidence="4" id="KW-0067">ATP-binding</keyword>
<accession>A0ABV5D5H8</accession>
<dbReference type="PANTHER" id="PTHR42749">
    <property type="entry name" value="CELL SHAPE-DETERMINING PROTEIN MREB"/>
    <property type="match status" value="1"/>
</dbReference>
<dbReference type="EMBL" id="JBCGDC010000271">
    <property type="protein sequence ID" value="MFB6398551.1"/>
    <property type="molecule type" value="Genomic_DNA"/>
</dbReference>
<protein>
    <submittedName>
        <fullName evidence="5">Rod shape-determining protein</fullName>
    </submittedName>
</protein>
<sequence>MLAPGAYARARGRCPIAIDLGTLNVRIWLAGHDTLVAPTVVARASAGRYLAAGRDALDLAERAGTPLVWPVRDGVIADLPACAYLLRSMLGAGPDPKPSPVLVGVPATATLMQRNMLIATAGRATGGRVSWVEEPLAASLACGPSLDADDELVTVDIGHGRTEVVQVHGGEVLAALRVDTVNHVDQVPAIARAVRGLAGPPRRRGRRRLLVTGGGAATVGVAGRLAALTGRSVTVPENPWLATIRGLGLLLTA</sequence>
<dbReference type="InterPro" id="IPR056546">
    <property type="entry name" value="MreB_MamK-like"/>
</dbReference>
<dbReference type="Proteomes" id="UP001582793">
    <property type="component" value="Unassembled WGS sequence"/>
</dbReference>
<dbReference type="PANTHER" id="PTHR42749:SF1">
    <property type="entry name" value="CELL SHAPE-DETERMINING PROTEIN MREB"/>
    <property type="match status" value="1"/>
</dbReference>
<reference evidence="5 6" key="1">
    <citation type="submission" date="2024-04" db="EMBL/GenBank/DDBJ databases">
        <title>Polymorphospora sp. isolated from Baiyangdian Lake in Xiong'an New Area.</title>
        <authorList>
            <person name="Zhang X."/>
            <person name="Liu J."/>
        </authorList>
    </citation>
    <scope>NUCLEOTIDE SEQUENCE [LARGE SCALE GENOMIC DNA]</scope>
    <source>
        <strain evidence="5 6">2-325</strain>
    </source>
</reference>
<evidence type="ECO:0000256" key="4">
    <source>
        <dbReference type="ARBA" id="ARBA00022840"/>
    </source>
</evidence>
<organism evidence="5 6">
    <name type="scientific">Polymorphospora lycopeni</name>
    <dbReference type="NCBI Taxonomy" id="3140240"/>
    <lineage>
        <taxon>Bacteria</taxon>
        <taxon>Bacillati</taxon>
        <taxon>Actinomycetota</taxon>
        <taxon>Actinomycetes</taxon>
        <taxon>Micromonosporales</taxon>
        <taxon>Micromonosporaceae</taxon>
        <taxon>Polymorphospora</taxon>
    </lineage>
</organism>
<evidence type="ECO:0000256" key="1">
    <source>
        <dbReference type="ARBA" id="ARBA00004496"/>
    </source>
</evidence>
<evidence type="ECO:0000256" key="3">
    <source>
        <dbReference type="ARBA" id="ARBA00022741"/>
    </source>
</evidence>
<evidence type="ECO:0000313" key="6">
    <source>
        <dbReference type="Proteomes" id="UP001582793"/>
    </source>
</evidence>
<keyword evidence="3" id="KW-0547">Nucleotide-binding</keyword>
<keyword evidence="6" id="KW-1185">Reference proteome</keyword>
<comment type="caution">
    <text evidence="5">The sequence shown here is derived from an EMBL/GenBank/DDBJ whole genome shotgun (WGS) entry which is preliminary data.</text>
</comment>
<evidence type="ECO:0000256" key="2">
    <source>
        <dbReference type="ARBA" id="ARBA00022490"/>
    </source>
</evidence>
<comment type="subcellular location">
    <subcellularLocation>
        <location evidence="1">Cytoplasm</location>
    </subcellularLocation>
</comment>
<dbReference type="SUPFAM" id="SSF53067">
    <property type="entry name" value="Actin-like ATPase domain"/>
    <property type="match status" value="2"/>
</dbReference>
<gene>
    <name evidence="5" type="ORF">AAFH96_36610</name>
</gene>
<dbReference type="InterPro" id="IPR043129">
    <property type="entry name" value="ATPase_NBD"/>
</dbReference>
<dbReference type="Pfam" id="PF06723">
    <property type="entry name" value="MreB_Mbl"/>
    <property type="match status" value="1"/>
</dbReference>
<keyword evidence="2" id="KW-0963">Cytoplasm</keyword>
<evidence type="ECO:0000313" key="5">
    <source>
        <dbReference type="EMBL" id="MFB6398551.1"/>
    </source>
</evidence>
<name>A0ABV5D5H8_9ACTN</name>
<dbReference type="RefSeq" id="WP_375737286.1">
    <property type="nucleotide sequence ID" value="NZ_JBCGDC010000271.1"/>
</dbReference>
<dbReference type="Gene3D" id="3.30.420.40">
    <property type="match status" value="2"/>
</dbReference>
<proteinExistence type="predicted"/>